<keyword evidence="6 7" id="KW-0862">Zinc</keyword>
<feature type="binding site" evidence="7">
    <location>
        <position position="106"/>
    </location>
    <ligand>
        <name>Zn(2+)</name>
        <dbReference type="ChEBI" id="CHEBI:29105"/>
        <note>catalytic</note>
    </ligand>
</feature>
<accession>A0A1F5SJ91</accession>
<dbReference type="PROSITE" id="PS01306">
    <property type="entry name" value="UPF0054"/>
    <property type="match status" value="1"/>
</dbReference>
<dbReference type="GO" id="GO:0008270">
    <property type="term" value="F:zinc ion binding"/>
    <property type="evidence" value="ECO:0007669"/>
    <property type="project" value="UniProtKB-UniRule"/>
</dbReference>
<dbReference type="InterPro" id="IPR020549">
    <property type="entry name" value="YbeY_CS"/>
</dbReference>
<name>A0A1F5SJ91_9BACT</name>
<dbReference type="HAMAP" id="MF_00009">
    <property type="entry name" value="Endoribonucl_YbeY"/>
    <property type="match status" value="1"/>
</dbReference>
<dbReference type="Pfam" id="PF02130">
    <property type="entry name" value="YbeY"/>
    <property type="match status" value="1"/>
</dbReference>
<dbReference type="Proteomes" id="UP000178925">
    <property type="component" value="Unassembled WGS sequence"/>
</dbReference>
<keyword evidence="3 7" id="KW-0479">Metal-binding</keyword>
<dbReference type="Gene3D" id="3.40.390.30">
    <property type="entry name" value="Metalloproteases ('zincins'), catalytic domain"/>
    <property type="match status" value="1"/>
</dbReference>
<dbReference type="EMBL" id="MFGC01000041">
    <property type="protein sequence ID" value="OGF26606.1"/>
    <property type="molecule type" value="Genomic_DNA"/>
</dbReference>
<evidence type="ECO:0000256" key="4">
    <source>
        <dbReference type="ARBA" id="ARBA00022759"/>
    </source>
</evidence>
<keyword evidence="4 7" id="KW-0255">Endonuclease</keyword>
<comment type="similarity">
    <text evidence="1 7">Belongs to the endoribonuclease YbeY family.</text>
</comment>
<keyword evidence="2 7" id="KW-0540">Nuclease</keyword>
<dbReference type="EC" id="3.1.-.-" evidence="7"/>
<keyword evidence="5 7" id="KW-0378">Hydrolase</keyword>
<evidence type="ECO:0000256" key="5">
    <source>
        <dbReference type="ARBA" id="ARBA00022801"/>
    </source>
</evidence>
<dbReference type="NCBIfam" id="TIGR00043">
    <property type="entry name" value="rRNA maturation RNase YbeY"/>
    <property type="match status" value="1"/>
</dbReference>
<evidence type="ECO:0000256" key="3">
    <source>
        <dbReference type="ARBA" id="ARBA00022723"/>
    </source>
</evidence>
<feature type="binding site" evidence="7">
    <location>
        <position position="116"/>
    </location>
    <ligand>
        <name>Zn(2+)</name>
        <dbReference type="ChEBI" id="CHEBI:29105"/>
        <note>catalytic</note>
    </ligand>
</feature>
<comment type="function">
    <text evidence="7">Single strand-specific metallo-endoribonuclease involved in late-stage 70S ribosome quality control and in maturation of the 3' terminus of the 16S rRNA.</text>
</comment>
<reference evidence="8 9" key="1">
    <citation type="journal article" date="2016" name="Nat. Commun.">
        <title>Thousands of microbial genomes shed light on interconnected biogeochemical processes in an aquifer system.</title>
        <authorList>
            <person name="Anantharaman K."/>
            <person name="Brown C.T."/>
            <person name="Hug L.A."/>
            <person name="Sharon I."/>
            <person name="Castelle C.J."/>
            <person name="Probst A.J."/>
            <person name="Thomas B.C."/>
            <person name="Singh A."/>
            <person name="Wilkins M.J."/>
            <person name="Karaoz U."/>
            <person name="Brodie E.L."/>
            <person name="Williams K.H."/>
            <person name="Hubbard S.S."/>
            <person name="Banfield J.F."/>
        </authorList>
    </citation>
    <scope>NUCLEOTIDE SEQUENCE [LARGE SCALE GENOMIC DNA]</scope>
</reference>
<evidence type="ECO:0000256" key="6">
    <source>
        <dbReference type="ARBA" id="ARBA00022833"/>
    </source>
</evidence>
<dbReference type="SUPFAM" id="SSF55486">
    <property type="entry name" value="Metalloproteases ('zincins'), catalytic domain"/>
    <property type="match status" value="1"/>
</dbReference>
<comment type="subcellular location">
    <subcellularLocation>
        <location evidence="7">Cytoplasm</location>
    </subcellularLocation>
</comment>
<dbReference type="InterPro" id="IPR023091">
    <property type="entry name" value="MetalPrtase_cat_dom_sf_prd"/>
</dbReference>
<dbReference type="GO" id="GO:0006364">
    <property type="term" value="P:rRNA processing"/>
    <property type="evidence" value="ECO:0007669"/>
    <property type="project" value="UniProtKB-UniRule"/>
</dbReference>
<evidence type="ECO:0000313" key="9">
    <source>
        <dbReference type="Proteomes" id="UP000178925"/>
    </source>
</evidence>
<dbReference type="InterPro" id="IPR002036">
    <property type="entry name" value="YbeY"/>
</dbReference>
<keyword evidence="7" id="KW-0963">Cytoplasm</keyword>
<feature type="binding site" evidence="7">
    <location>
        <position position="110"/>
    </location>
    <ligand>
        <name>Zn(2+)</name>
        <dbReference type="ChEBI" id="CHEBI:29105"/>
        <note>catalytic</note>
    </ligand>
</feature>
<dbReference type="GO" id="GO:0004222">
    <property type="term" value="F:metalloendopeptidase activity"/>
    <property type="evidence" value="ECO:0007669"/>
    <property type="project" value="InterPro"/>
</dbReference>
<dbReference type="PANTHER" id="PTHR46986:SF1">
    <property type="entry name" value="ENDORIBONUCLEASE YBEY, CHLOROPLASTIC"/>
    <property type="match status" value="1"/>
</dbReference>
<dbReference type="AlphaFoldDB" id="A0A1F5SJ91"/>
<protein>
    <recommendedName>
        <fullName evidence="7">Endoribonuclease YbeY</fullName>
        <ecNumber evidence="7">3.1.-.-</ecNumber>
    </recommendedName>
</protein>
<evidence type="ECO:0000256" key="2">
    <source>
        <dbReference type="ARBA" id="ARBA00022722"/>
    </source>
</evidence>
<organism evidence="8 9">
    <name type="scientific">Candidatus Falkowbacteria bacterium RIFOXYA2_FULL_47_9</name>
    <dbReference type="NCBI Taxonomy" id="1797995"/>
    <lineage>
        <taxon>Bacteria</taxon>
        <taxon>Candidatus Falkowiibacteriota</taxon>
    </lineage>
</organism>
<comment type="cofactor">
    <cofactor evidence="7">
        <name>Zn(2+)</name>
        <dbReference type="ChEBI" id="CHEBI:29105"/>
    </cofactor>
    <text evidence="7">Binds 1 zinc ion.</text>
</comment>
<comment type="caution">
    <text evidence="8">The sequence shown here is derived from an EMBL/GenBank/DDBJ whole genome shotgun (WGS) entry which is preliminary data.</text>
</comment>
<dbReference type="STRING" id="1797995.A2242_02500"/>
<evidence type="ECO:0000313" key="8">
    <source>
        <dbReference type="EMBL" id="OGF26606.1"/>
    </source>
</evidence>
<evidence type="ECO:0000256" key="1">
    <source>
        <dbReference type="ARBA" id="ARBA00010875"/>
    </source>
</evidence>
<dbReference type="GO" id="GO:0005737">
    <property type="term" value="C:cytoplasm"/>
    <property type="evidence" value="ECO:0007669"/>
    <property type="project" value="UniProtKB-SubCell"/>
</dbReference>
<dbReference type="PANTHER" id="PTHR46986">
    <property type="entry name" value="ENDORIBONUCLEASE YBEY, CHLOROPLASTIC"/>
    <property type="match status" value="1"/>
</dbReference>
<gene>
    <name evidence="7" type="primary">ybeY</name>
    <name evidence="8" type="ORF">A2242_02500</name>
</gene>
<sequence length="138" mass="15971">MRLDIYNGTRQEIPKALLQRAADVFGKKMRVAKASVSVAFVGERRMRALNRQYRSRDCVTDVLSFGEGRHSRGYAGEVVICYQQIRRQAKRQKTSVRAELLFIFMHGLLHLSGYDDTTERGWREMERAGTRLCTSIDR</sequence>
<evidence type="ECO:0000256" key="7">
    <source>
        <dbReference type="HAMAP-Rule" id="MF_00009"/>
    </source>
</evidence>
<dbReference type="GO" id="GO:0004521">
    <property type="term" value="F:RNA endonuclease activity"/>
    <property type="evidence" value="ECO:0007669"/>
    <property type="project" value="UniProtKB-UniRule"/>
</dbReference>
<keyword evidence="7" id="KW-0690">Ribosome biogenesis</keyword>
<keyword evidence="7" id="KW-0698">rRNA processing</keyword>
<proteinExistence type="inferred from homology"/>